<dbReference type="EC" id="3.2.1.22" evidence="2 5"/>
<evidence type="ECO:0000313" key="9">
    <source>
        <dbReference type="Proteomes" id="UP000603474"/>
    </source>
</evidence>
<evidence type="ECO:0000256" key="2">
    <source>
        <dbReference type="ARBA" id="ARBA00012755"/>
    </source>
</evidence>
<comment type="similarity">
    <text evidence="5">Belongs to the glycosyl hydrolase.</text>
</comment>
<dbReference type="Gene3D" id="3.20.20.70">
    <property type="entry name" value="Aldolase class I"/>
    <property type="match status" value="1"/>
</dbReference>
<evidence type="ECO:0000256" key="1">
    <source>
        <dbReference type="ARBA" id="ARBA00001255"/>
    </source>
</evidence>
<dbReference type="Pfam" id="PF02065">
    <property type="entry name" value="Melibiase"/>
    <property type="match status" value="1"/>
</dbReference>
<dbReference type="InterPro" id="IPR013780">
    <property type="entry name" value="Glyco_hydro_b"/>
</dbReference>
<dbReference type="PANTHER" id="PTHR43053:SF3">
    <property type="entry name" value="ALPHA-GALACTOSIDASE C-RELATED"/>
    <property type="match status" value="1"/>
</dbReference>
<keyword evidence="4 5" id="KW-0326">Glycosidase</keyword>
<dbReference type="Pfam" id="PF16875">
    <property type="entry name" value="Glyco_hydro_36N"/>
    <property type="match status" value="1"/>
</dbReference>
<dbReference type="Proteomes" id="UP000603474">
    <property type="component" value="Unassembled WGS sequence"/>
</dbReference>
<dbReference type="InterPro" id="IPR017853">
    <property type="entry name" value="GH"/>
</dbReference>
<dbReference type="SUPFAM" id="SSF51445">
    <property type="entry name" value="(Trans)glycosidases"/>
    <property type="match status" value="1"/>
</dbReference>
<dbReference type="CDD" id="cd14791">
    <property type="entry name" value="GH36"/>
    <property type="match status" value="1"/>
</dbReference>
<dbReference type="PIRSF" id="PIRSF005536">
    <property type="entry name" value="Agal"/>
    <property type="match status" value="1"/>
</dbReference>
<comment type="catalytic activity">
    <reaction evidence="1 5">
        <text>Hydrolysis of terminal, non-reducing alpha-D-galactose residues in alpha-D-galactosides, including galactose oligosaccharides, galactomannans and galactolipids.</text>
        <dbReference type="EC" id="3.2.1.22"/>
    </reaction>
</comment>
<evidence type="ECO:0000256" key="5">
    <source>
        <dbReference type="PIRNR" id="PIRNR005536"/>
    </source>
</evidence>
<evidence type="ECO:0000256" key="3">
    <source>
        <dbReference type="ARBA" id="ARBA00022801"/>
    </source>
</evidence>
<gene>
    <name evidence="8" type="ORF">H8909_10545</name>
</gene>
<dbReference type="PANTHER" id="PTHR43053">
    <property type="entry name" value="GLYCOSIDASE FAMILY 31"/>
    <property type="match status" value="1"/>
</dbReference>
<dbReference type="RefSeq" id="WP_187012807.1">
    <property type="nucleotide sequence ID" value="NZ_JACRWG010000054.1"/>
</dbReference>
<keyword evidence="9" id="KW-1185">Reference proteome</keyword>
<feature type="domain" description="Glycosyl hydrolase family 36 C-terminal" evidence="6">
    <location>
        <begin position="631"/>
        <end position="705"/>
    </location>
</feature>
<accession>A0ABR7KD93</accession>
<sequence>MITINNSIIHLRNTHISYILEVLDQKYILQRYIGKPLRHYHKSPMTYYKRGYNTEHDVSIENASFDDLPFLYPQLGHGDYRIPAIEVEAHHQRYCELLLKEVHVLDEKKTLSGLPSLKSHGRSETLEVVYEDKHIGLEVSQYITIYEDLGVLSFSASFRSCKEDLILYNTQSVSLELPSQDYQVMTMYGLHAKEGNIQLSALNTGIFQIESTRGSSSPQMHPFAALISGSDIYAMHFIYSGNYCCKIQKDSFGKVRMQMGLHPSMNNWHLHKGEEFYTPEVVVNYSSTGLEGMRMNFHELYRHHLLPQSQELPPILLNTWEAMYYDVSLEKIEEQAKLASKLGIELLVLDDGWFRKENNSHNSMGDWKCNTSKLPGGIQKAAELVKSYGLKFGLWFEPEAISKNSDLYINHPDYALSVDGYEPTLGRHEYLLDLSREDVQNYLIHMLDSYLSTGLIDYIKWDMNRPMSDVCSHISQYSTEVAHRYMLGLYHVLDVITSRYPDVLFEGCSSGGARFDPGILCYMQQNWASDNTDALNRSVIQDSFSLLYPQSVIGAHISAVPNHQTGRITSLETRYDIAKLFNLGYELDLTKCTDDELDDIKKQIQEYKTIRKETLNGELHALECDENHLGWEVVSLDRKTVYVVIMTRFYNPLTAQKYFKLTYLDEDSDYLECHTQEIYGGDELQHMGLCVPLEYGDFKTYTFILKKV</sequence>
<protein>
    <recommendedName>
        <fullName evidence="2 5">Alpha-galactosidase</fullName>
        <ecNumber evidence="2 5">3.2.1.22</ecNumber>
    </recommendedName>
</protein>
<dbReference type="EMBL" id="JACRWG010000054">
    <property type="protein sequence ID" value="MBC6010664.1"/>
    <property type="molecule type" value="Genomic_DNA"/>
</dbReference>
<dbReference type="InterPro" id="IPR002252">
    <property type="entry name" value="Glyco_hydro_36"/>
</dbReference>
<dbReference type="InterPro" id="IPR038417">
    <property type="entry name" value="Alpga-gal_N_sf"/>
</dbReference>
<dbReference type="PRINTS" id="PR00743">
    <property type="entry name" value="GLHYDRLASE36"/>
</dbReference>
<keyword evidence="3 5" id="KW-0378">Hydrolase</keyword>
<dbReference type="InterPro" id="IPR031705">
    <property type="entry name" value="Glyco_hydro_36_C"/>
</dbReference>
<reference evidence="8 9" key="1">
    <citation type="submission" date="2020-08" db="EMBL/GenBank/DDBJ databases">
        <authorList>
            <person name="Liu C."/>
            <person name="Sun Q."/>
        </authorList>
    </citation>
    <scope>NUCLEOTIDE SEQUENCE [LARGE SCALE GENOMIC DNA]</scope>
    <source>
        <strain evidence="8 9">NSJ-22</strain>
    </source>
</reference>
<name>A0ABR7KD93_9FIRM</name>
<dbReference type="InterPro" id="IPR031704">
    <property type="entry name" value="Glyco_hydro_36_N"/>
</dbReference>
<organism evidence="8 9">
    <name type="scientific">Catenibacterium faecis</name>
    <dbReference type="NCBI Taxonomy" id="2764323"/>
    <lineage>
        <taxon>Bacteria</taxon>
        <taxon>Bacillati</taxon>
        <taxon>Bacillota</taxon>
        <taxon>Erysipelotrichia</taxon>
        <taxon>Erysipelotrichales</taxon>
        <taxon>Coprobacillaceae</taxon>
        <taxon>Catenibacterium</taxon>
    </lineage>
</organism>
<comment type="caution">
    <text evidence="8">The sequence shown here is derived from an EMBL/GenBank/DDBJ whole genome shotgun (WGS) entry which is preliminary data.</text>
</comment>
<evidence type="ECO:0000259" key="7">
    <source>
        <dbReference type="Pfam" id="PF16875"/>
    </source>
</evidence>
<dbReference type="InterPro" id="IPR050985">
    <property type="entry name" value="Alpha-glycosidase_related"/>
</dbReference>
<proteinExistence type="inferred from homology"/>
<dbReference type="Pfam" id="PF16874">
    <property type="entry name" value="Glyco_hydro_36C"/>
    <property type="match status" value="1"/>
</dbReference>
<feature type="domain" description="Glycosyl hydrolase family 36 N-terminal" evidence="7">
    <location>
        <begin position="28"/>
        <end position="270"/>
    </location>
</feature>
<evidence type="ECO:0000313" key="8">
    <source>
        <dbReference type="EMBL" id="MBC6010664.1"/>
    </source>
</evidence>
<dbReference type="Gene3D" id="2.70.98.60">
    <property type="entry name" value="alpha-galactosidase from lactobacil brevis"/>
    <property type="match status" value="1"/>
</dbReference>
<dbReference type="InterPro" id="IPR013785">
    <property type="entry name" value="Aldolase_TIM"/>
</dbReference>
<evidence type="ECO:0000259" key="6">
    <source>
        <dbReference type="Pfam" id="PF16874"/>
    </source>
</evidence>
<dbReference type="Gene3D" id="2.60.40.1180">
    <property type="entry name" value="Golgi alpha-mannosidase II"/>
    <property type="match status" value="1"/>
</dbReference>
<evidence type="ECO:0000256" key="4">
    <source>
        <dbReference type="ARBA" id="ARBA00023295"/>
    </source>
</evidence>